<dbReference type="AlphaFoldDB" id="A0ABD1L0A1"/>
<dbReference type="PRINTS" id="PR01407">
    <property type="entry name" value="BUTYPHLNCDUF"/>
</dbReference>
<dbReference type="PROSITE" id="PS50188">
    <property type="entry name" value="B302_SPRY"/>
    <property type="match status" value="1"/>
</dbReference>
<dbReference type="InterPro" id="IPR003879">
    <property type="entry name" value="Butyrophylin_SPRY"/>
</dbReference>
<proteinExistence type="predicted"/>
<organism evidence="2 3">
    <name type="scientific">Coilia grayii</name>
    <name type="common">Gray's grenadier anchovy</name>
    <dbReference type="NCBI Taxonomy" id="363190"/>
    <lineage>
        <taxon>Eukaryota</taxon>
        <taxon>Metazoa</taxon>
        <taxon>Chordata</taxon>
        <taxon>Craniata</taxon>
        <taxon>Vertebrata</taxon>
        <taxon>Euteleostomi</taxon>
        <taxon>Actinopterygii</taxon>
        <taxon>Neopterygii</taxon>
        <taxon>Teleostei</taxon>
        <taxon>Clupei</taxon>
        <taxon>Clupeiformes</taxon>
        <taxon>Clupeoidei</taxon>
        <taxon>Engraulidae</taxon>
        <taxon>Coilinae</taxon>
        <taxon>Coilia</taxon>
    </lineage>
</organism>
<evidence type="ECO:0000313" key="2">
    <source>
        <dbReference type="EMBL" id="KAL2104388.1"/>
    </source>
</evidence>
<evidence type="ECO:0000313" key="3">
    <source>
        <dbReference type="Proteomes" id="UP001591681"/>
    </source>
</evidence>
<dbReference type="CDD" id="cd13733">
    <property type="entry name" value="SPRY_PRY_C-I_1"/>
    <property type="match status" value="1"/>
</dbReference>
<dbReference type="InterPro" id="IPR050143">
    <property type="entry name" value="TRIM/RBCC"/>
</dbReference>
<comment type="caution">
    <text evidence="2">The sequence shown here is derived from an EMBL/GenBank/DDBJ whole genome shotgun (WGS) entry which is preliminary data.</text>
</comment>
<dbReference type="InterPro" id="IPR043136">
    <property type="entry name" value="B30.2/SPRY_sf"/>
</dbReference>
<evidence type="ECO:0000259" key="1">
    <source>
        <dbReference type="PROSITE" id="PS50188"/>
    </source>
</evidence>
<dbReference type="FunFam" id="2.60.120.920:FF:000004">
    <property type="entry name" value="Butyrophilin subfamily 1 member A1"/>
    <property type="match status" value="1"/>
</dbReference>
<dbReference type="Pfam" id="PF00622">
    <property type="entry name" value="SPRY"/>
    <property type="match status" value="1"/>
</dbReference>
<gene>
    <name evidence="2" type="ORF">ACEWY4_001256</name>
</gene>
<dbReference type="Gene3D" id="2.60.120.920">
    <property type="match status" value="1"/>
</dbReference>
<accession>A0ABD1L0A1</accession>
<keyword evidence="3" id="KW-1185">Reference proteome</keyword>
<name>A0ABD1L0A1_9TELE</name>
<reference evidence="2 3" key="1">
    <citation type="submission" date="2024-09" db="EMBL/GenBank/DDBJ databases">
        <title>A chromosome-level genome assembly of Gray's grenadier anchovy, Coilia grayii.</title>
        <authorList>
            <person name="Fu Z."/>
        </authorList>
    </citation>
    <scope>NUCLEOTIDE SEQUENCE [LARGE SCALE GENOMIC DNA]</scope>
    <source>
        <strain evidence="2">G4</strain>
        <tissue evidence="2">Muscle</tissue>
    </source>
</reference>
<dbReference type="SMART" id="SM00589">
    <property type="entry name" value="PRY"/>
    <property type="match status" value="1"/>
</dbReference>
<dbReference type="InterPro" id="IPR003877">
    <property type="entry name" value="SPRY_dom"/>
</dbReference>
<dbReference type="Proteomes" id="UP001591681">
    <property type="component" value="Unassembled WGS sequence"/>
</dbReference>
<dbReference type="SUPFAM" id="SSF49899">
    <property type="entry name" value="Concanavalin A-like lectins/glucanases"/>
    <property type="match status" value="1"/>
</dbReference>
<dbReference type="InterPro" id="IPR006574">
    <property type="entry name" value="PRY"/>
</dbReference>
<dbReference type="PANTHER" id="PTHR24103">
    <property type="entry name" value="E3 UBIQUITIN-PROTEIN LIGASE TRIM"/>
    <property type="match status" value="1"/>
</dbReference>
<dbReference type="Pfam" id="PF13765">
    <property type="entry name" value="PRY"/>
    <property type="match status" value="1"/>
</dbReference>
<dbReference type="EMBL" id="JBHFQA010000001">
    <property type="protein sequence ID" value="KAL2104388.1"/>
    <property type="molecule type" value="Genomic_DNA"/>
</dbReference>
<dbReference type="InterPro" id="IPR013320">
    <property type="entry name" value="ConA-like_dom_sf"/>
</dbReference>
<feature type="domain" description="B30.2/SPRY" evidence="1">
    <location>
        <begin position="1"/>
        <end position="197"/>
    </location>
</feature>
<dbReference type="InterPro" id="IPR001870">
    <property type="entry name" value="B30.2/SPRY"/>
</dbReference>
<protein>
    <recommendedName>
        <fullName evidence="1">B30.2/SPRY domain-containing protein</fullName>
    </recommendedName>
</protein>
<dbReference type="SMART" id="SM00449">
    <property type="entry name" value="SPRY"/>
    <property type="match status" value="1"/>
</dbReference>
<sequence length="197" mass="21455">MYTVFQPSPVYFLIDQVAVTLDPATANPFLQLSEDRTQVCCGEKRQKVLEGAVRFDRAACVLGKEAFCGRFYFQVTVGGKTSWDVGVARDSVTRKGKVKATPDAGYWTVALRNGGSLMAKEANPVPLAAGLGLEKVGVFVDYPRGVVSFYDVANMSLLYSFTSQSFMGQLRPLLSPGQREKGRNSAPLAICVDRPIT</sequence>